<dbReference type="Gene3D" id="3.40.50.10910">
    <property type="entry name" value="Amidohydrolase"/>
    <property type="match status" value="1"/>
</dbReference>
<dbReference type="InterPro" id="IPR006680">
    <property type="entry name" value="Amidohydro-rel"/>
</dbReference>
<feature type="signal peptide" evidence="1">
    <location>
        <begin position="1"/>
        <end position="24"/>
    </location>
</feature>
<name>A0AAE3R6U9_9BACT</name>
<dbReference type="AlphaFoldDB" id="A0AAE3R6U9"/>
<dbReference type="Proteomes" id="UP001232063">
    <property type="component" value="Unassembled WGS sequence"/>
</dbReference>
<accession>A0AAE3R6U9</accession>
<dbReference type="Gene3D" id="3.30.110.90">
    <property type="entry name" value="Amidohydrolase"/>
    <property type="match status" value="1"/>
</dbReference>
<evidence type="ECO:0000313" key="3">
    <source>
        <dbReference type="EMBL" id="MDJ1504290.1"/>
    </source>
</evidence>
<organism evidence="3 4">
    <name type="scientific">Xanthocytophaga agilis</name>
    <dbReference type="NCBI Taxonomy" id="3048010"/>
    <lineage>
        <taxon>Bacteria</taxon>
        <taxon>Pseudomonadati</taxon>
        <taxon>Bacteroidota</taxon>
        <taxon>Cytophagia</taxon>
        <taxon>Cytophagales</taxon>
        <taxon>Rhodocytophagaceae</taxon>
        <taxon>Xanthocytophaga</taxon>
    </lineage>
</organism>
<reference evidence="3" key="1">
    <citation type="submission" date="2023-05" db="EMBL/GenBank/DDBJ databases">
        <authorList>
            <person name="Zhang X."/>
        </authorList>
    </citation>
    <scope>NUCLEOTIDE SEQUENCE</scope>
    <source>
        <strain evidence="3">BD1B2-1</strain>
    </source>
</reference>
<evidence type="ECO:0000259" key="2">
    <source>
        <dbReference type="Pfam" id="PF01979"/>
    </source>
</evidence>
<dbReference type="GO" id="GO:0016810">
    <property type="term" value="F:hydrolase activity, acting on carbon-nitrogen (but not peptide) bonds"/>
    <property type="evidence" value="ECO:0007669"/>
    <property type="project" value="InterPro"/>
</dbReference>
<keyword evidence="1" id="KW-0732">Signal</keyword>
<evidence type="ECO:0000313" key="4">
    <source>
        <dbReference type="Proteomes" id="UP001232063"/>
    </source>
</evidence>
<dbReference type="SUPFAM" id="SSF51338">
    <property type="entry name" value="Composite domain of metallo-dependent hydrolases"/>
    <property type="match status" value="1"/>
</dbReference>
<feature type="domain" description="Amidohydrolase-related" evidence="2">
    <location>
        <begin position="79"/>
        <end position="442"/>
    </location>
</feature>
<dbReference type="InterPro" id="IPR051781">
    <property type="entry name" value="Metallo-dep_Hydrolase"/>
</dbReference>
<protein>
    <submittedName>
        <fullName evidence="3">Amidohydrolase family protein</fullName>
    </submittedName>
</protein>
<comment type="caution">
    <text evidence="3">The sequence shown here is derived from an EMBL/GenBank/DDBJ whole genome shotgun (WGS) entry which is preliminary data.</text>
</comment>
<dbReference type="SUPFAM" id="SSF51556">
    <property type="entry name" value="Metallo-dependent hydrolases"/>
    <property type="match status" value="1"/>
</dbReference>
<dbReference type="EMBL" id="JASJOU010000011">
    <property type="protein sequence ID" value="MDJ1504290.1"/>
    <property type="molecule type" value="Genomic_DNA"/>
</dbReference>
<dbReference type="InterPro" id="IPR032466">
    <property type="entry name" value="Metal_Hydrolase"/>
</dbReference>
<dbReference type="RefSeq" id="WP_314515421.1">
    <property type="nucleotide sequence ID" value="NZ_JASJOU010000011.1"/>
</dbReference>
<keyword evidence="4" id="KW-1185">Reference proteome</keyword>
<gene>
    <name evidence="3" type="ORF">QNI22_26765</name>
</gene>
<evidence type="ECO:0000256" key="1">
    <source>
        <dbReference type="SAM" id="SignalP"/>
    </source>
</evidence>
<dbReference type="Gene3D" id="1.20.58.520">
    <property type="entry name" value="Amidohydrolase"/>
    <property type="match status" value="1"/>
</dbReference>
<dbReference type="PANTHER" id="PTHR43135">
    <property type="entry name" value="ALPHA-D-RIBOSE 1-METHYLPHOSPHONATE 5-TRIPHOSPHATE DIPHOSPHATASE"/>
    <property type="match status" value="1"/>
</dbReference>
<dbReference type="PANTHER" id="PTHR43135:SF3">
    <property type="entry name" value="ALPHA-D-RIBOSE 1-METHYLPHOSPHONATE 5-TRIPHOSPHATE DIPHOSPHATASE"/>
    <property type="match status" value="1"/>
</dbReference>
<dbReference type="InterPro" id="IPR011059">
    <property type="entry name" value="Metal-dep_hydrolase_composite"/>
</dbReference>
<dbReference type="Gene3D" id="2.30.40.10">
    <property type="entry name" value="Urease, subunit C, domain 1"/>
    <property type="match status" value="1"/>
</dbReference>
<dbReference type="Pfam" id="PF01979">
    <property type="entry name" value="Amidohydro_1"/>
    <property type="match status" value="1"/>
</dbReference>
<sequence length="446" mass="48819">MKLFCKPIWLSFLISGILSLTALGQTTVLKNVTVIDGTGNKPHTNQNVEIKADKIVSITNARGATPKGATIIDMTGKSIMPMIINSHGHLGNLKGTTTKRENFTHENIERQLVQYEKYGVSAILSLGSDHAAIWSLRDSSRNGLLKGATIYTAGYGFGVANGAPPVDYGMDDVLRPQSADEVPAIMQKLASLKPDIIKIWVDDLGGRSTKMEPAIYEAIIREAHKHNIRVAAHLYYLEDAKKLVAAGLDVIAHSIRDKEVDDALLTEMKKKGIIYIPTLSLDEFAFSYGGQPEWINDPFFKNALEPGVYEMITSKEYQDKTANAPNYQKNIAAFKTALINVKKIYNAGIMIALGTDSGANPIRPQGFSEHFEMGLLVQAGLTPLQAITIATQNSATFLKVNTQMGTLAQGKKANFIVLDKDPSGNIKNTQSIQSVWRNGKKVQDFQ</sequence>
<feature type="chain" id="PRO_5042086173" evidence="1">
    <location>
        <begin position="25"/>
        <end position="446"/>
    </location>
</feature>
<proteinExistence type="predicted"/>